<keyword evidence="12" id="KW-0206">Cytoskeleton</keyword>
<feature type="domain" description="Dynein heavy chain AAA 5 extension" evidence="23">
    <location>
        <begin position="1933"/>
        <end position="2083"/>
    </location>
</feature>
<dbReference type="Pfam" id="PF12780">
    <property type="entry name" value="AAA_8"/>
    <property type="match status" value="1"/>
</dbReference>
<feature type="domain" description="Dynein heavy chain coiled coil stalk" evidence="20">
    <location>
        <begin position="2496"/>
        <end position="2839"/>
    </location>
</feature>
<feature type="domain" description="Dynein heavy chain AAA module D4" evidence="21">
    <location>
        <begin position="2220"/>
        <end position="2482"/>
    </location>
</feature>
<evidence type="ECO:0000259" key="22">
    <source>
        <dbReference type="Pfam" id="PF12781"/>
    </source>
</evidence>
<dbReference type="GO" id="GO:0005874">
    <property type="term" value="C:microtubule"/>
    <property type="evidence" value="ECO:0007669"/>
    <property type="project" value="UniProtKB-KW"/>
</dbReference>
<keyword evidence="13" id="KW-0966">Cell projection</keyword>
<dbReference type="Gene3D" id="3.40.50.300">
    <property type="entry name" value="P-loop containing nucleotide triphosphate hydrolases"/>
    <property type="match status" value="5"/>
</dbReference>
<protein>
    <submittedName>
        <fullName evidence="28">Dynein heavy chain 5, axonemal</fullName>
    </submittedName>
</protein>
<feature type="domain" description="Dynein heavy chain AAA lid" evidence="24">
    <location>
        <begin position="3300"/>
        <end position="3391"/>
    </location>
</feature>
<keyword evidence="6" id="KW-0547">Nucleotide-binding</keyword>
<dbReference type="Pfam" id="PF18199">
    <property type="entry name" value="Dynein_C"/>
    <property type="match status" value="1"/>
</dbReference>
<evidence type="ECO:0000256" key="11">
    <source>
        <dbReference type="ARBA" id="ARBA00023175"/>
    </source>
</evidence>
<dbReference type="InterPro" id="IPR042222">
    <property type="entry name" value="Dynein_2_N"/>
</dbReference>
<feature type="domain" description="Dynein heavy chain region D6 P-loop" evidence="16">
    <location>
        <begin position="3143"/>
        <end position="3246"/>
    </location>
</feature>
<evidence type="ECO:0000256" key="5">
    <source>
        <dbReference type="ARBA" id="ARBA00022737"/>
    </source>
</evidence>
<evidence type="ECO:0000256" key="3">
    <source>
        <dbReference type="ARBA" id="ARBA00022490"/>
    </source>
</evidence>
<dbReference type="GO" id="GO:0045505">
    <property type="term" value="F:dynein intermediate chain binding"/>
    <property type="evidence" value="ECO:0007669"/>
    <property type="project" value="InterPro"/>
</dbReference>
<feature type="coiled-coil region" evidence="14">
    <location>
        <begin position="2724"/>
        <end position="2772"/>
    </location>
</feature>
<feature type="domain" description="ATPase dynein-related AAA" evidence="17">
    <location>
        <begin position="1774"/>
        <end position="1900"/>
    </location>
</feature>
<dbReference type="Gene3D" id="1.20.58.1120">
    <property type="match status" value="1"/>
</dbReference>
<evidence type="ECO:0000259" key="23">
    <source>
        <dbReference type="Pfam" id="PF17852"/>
    </source>
</evidence>
<evidence type="ECO:0000256" key="8">
    <source>
        <dbReference type="ARBA" id="ARBA00023017"/>
    </source>
</evidence>
<keyword evidence="3" id="KW-0963">Cytoplasm</keyword>
<dbReference type="Pfam" id="PF03028">
    <property type="entry name" value="Dynein_heavy"/>
    <property type="match status" value="2"/>
</dbReference>
<evidence type="ECO:0000256" key="7">
    <source>
        <dbReference type="ARBA" id="ARBA00022840"/>
    </source>
</evidence>
<dbReference type="InterPro" id="IPR004273">
    <property type="entry name" value="Dynein_heavy_D6_P-loop"/>
</dbReference>
<comment type="subcellular location">
    <subcellularLocation>
        <location evidence="1">Cytoplasm</location>
        <location evidence="1">Cytoskeleton</location>
        <location evidence="1">Cilium axoneme</location>
    </subcellularLocation>
</comment>
<dbReference type="Pfam" id="PF12775">
    <property type="entry name" value="AAA_7"/>
    <property type="match status" value="1"/>
</dbReference>
<dbReference type="FunFam" id="1.10.287.2620:FF:000003">
    <property type="entry name" value="Dynein, axonemal, heavy chain 5"/>
    <property type="match status" value="1"/>
</dbReference>
<accession>A0A3Q0J3D6</accession>
<feature type="domain" description="Dynein axonemal heavy chain 2/5/8 coiled-coil" evidence="26">
    <location>
        <begin position="1072"/>
        <end position="1185"/>
    </location>
</feature>
<evidence type="ECO:0000259" key="19">
    <source>
        <dbReference type="Pfam" id="PF08393"/>
    </source>
</evidence>
<dbReference type="Gene3D" id="1.10.287.2620">
    <property type="match status" value="1"/>
</dbReference>
<dbReference type="Pfam" id="PF07728">
    <property type="entry name" value="AAA_5"/>
    <property type="match status" value="1"/>
</dbReference>
<dbReference type="GO" id="GO:0005524">
    <property type="term" value="F:ATP binding"/>
    <property type="evidence" value="ECO:0007669"/>
    <property type="project" value="UniProtKB-KW"/>
</dbReference>
<feature type="domain" description="Dynein heavy chain C-terminal" evidence="25">
    <location>
        <begin position="3531"/>
        <end position="3633"/>
    </location>
</feature>
<dbReference type="PANTHER" id="PTHR46532">
    <property type="entry name" value="MALE FERTILITY FACTOR KL5"/>
    <property type="match status" value="1"/>
</dbReference>
<evidence type="ECO:0000256" key="10">
    <source>
        <dbReference type="ARBA" id="ARBA00023069"/>
    </source>
</evidence>
<dbReference type="FunFam" id="1.20.920.20:FF:000004">
    <property type="entry name" value="Dynein axonemal heavy chain 5"/>
    <property type="match status" value="1"/>
</dbReference>
<dbReference type="Pfam" id="PF18198">
    <property type="entry name" value="AAA_lid_11"/>
    <property type="match status" value="1"/>
</dbReference>
<dbReference type="InterPro" id="IPR056759">
    <property type="entry name" value="DYH2-5-8_CC"/>
</dbReference>
<feature type="domain" description="Dynein heavy chain ATP-binding dynein motor region" evidence="22">
    <location>
        <begin position="2869"/>
        <end position="3023"/>
    </location>
</feature>
<evidence type="ECO:0000259" key="17">
    <source>
        <dbReference type="Pfam" id="PF07728"/>
    </source>
</evidence>
<evidence type="ECO:0000256" key="1">
    <source>
        <dbReference type="ARBA" id="ARBA00004430"/>
    </source>
</evidence>
<dbReference type="Gene3D" id="3.20.180.20">
    <property type="entry name" value="Dynein heavy chain, N-terminal domain 2"/>
    <property type="match status" value="1"/>
</dbReference>
<dbReference type="KEGG" id="dci:103514143"/>
<sequence length="3636" mass="415636">MIRPRPLLKRKSSAGRKKRVKQRYLRVLVTKLDDINLLFLPHQKNKLIWYYQDVLEPVESLVAPVDPNKPSTSTKSSKLAGPPTQFVKKRKLFLTDGYSIPLRDVAMYMIRLNTNRMLPEEGFNKDLFCGIIRADVGLVLSIQRIMETVFMESLVHYVPDPEEEDVSNFCEVKNLLLPGLRSFCSALRVCEEVCEQKNLFEDDMTILTQVPSPLEAREIAERQEDVLILEDRLKMWIKRVTEVLSESEQLRKESDCCGPQDELEYWKKRGAKFSQIVTHLREKEVQMTIQCLTLAKSKIIPVWKETDMKITYCFNEARDNAKYIQAMEHYCHSLYIDDPERMCQSILNLLQTVRLIHSVSKYYNTSERISSLMVKITSQMIETLKLYITCRGKETVWSQDRAVVRLKLVNCIKLNRQYHATYQMFLLDSFFTSVQRVKLEVRPLFLPPLVRLTSMLHPALSILQWTDRGWRSFVRHMEVAVQNFDVLVTRYRYKPPKDESTFEALEEAMKVFTEIKNKTCNKDYDYLDQRNSQFDEDFQDFLRRTNQLKEKIGAQIEENFANVWESPQGIKFLTRFEQVSEKIPITRMDEKYFRVLKYCELEVDRILKLFKKQKDAPPLARNYPPVAGRITWARSLNFHLAELVESASQHHVLKTLHACTELARRYTTVAQTLQSYEKELIDIWMNHDVWVVEECLKKNILALNEASGKLEVNLDHRITLLIRECDCLLKMKIPVPVVTLAIFSKRDYFTKVTDSLEVGIEPSGTPTQQQDWSSVYECFENPQNLLRTGGGLSKAMQEMVLNAVSEMRRYYSRKVIDVLIKVTRTSLDTLRRRFTLNTGPPPIFLLDAKLRIPSVVISPPLEEVQEALITAGKHITGVAKGVAQWTGGEAQQVGEIGAEPPSHIFQTGLLHQSHRLSRAQEEAQLSPTAAQFLLACDGNPGGPSFKFQRKKKPSFPLQPRNFYSHVMENKEVVKTLSLLSTCTLDIKPALVSFVEKWSPYKFLWENEMINRRDVTNVGLVESEHALRRHGELEAELNIEPDLHTFGSCIVISVEQLKFGLMTEINSCNRRIAFLLRKKYHREMDYVYAVMNEMDRKLDRTITDLDDVRMIMELLKRIRDQEVDMELKIEPIEEAYNVITRYDLPVDKEDLEQVDSLRYTWQKLLARAMTANVLLTTMQPRFEQDLADNLAQFRQDKVDYCHEYRTSGPMMPGLSPREASDRLILFQNRFDGMWRKLQTYQSGEELFGLPTTDYPELAQIRKELNLLQKLYKLYNDVIDRVSSYYDIPWGEVNIEEINNELMEFQNRCRKLPKGLKEWPAFHALKRTIDDFNDMCPLLELMANKAMKPRHWQRIMEVTKYNFELDSESFCLKNILEAPLLKCKEDIEDICISAMKEKDIEAKLRQVTNEWSVHELTFMTFNNRGELLLRGDTTAETIGQLEDSLMVLGSLLSNRYNAPFRKQIQQWVFDLSNTNEILERWLLVQNMWVYLEAVFVGGDIAKQLPKEAKRFSKIDKSWQKIMQRAHETPGVVSCCVGDDMLKLLLPHLQEQLELCQKSLSGYLEKKRMMFPRFFFVSDPALLEILGQASDSHTIQNHLLSIFDNTKAVRFHEQEYNKMTHIVSSEGETIQLERAVRAEGSVESWLTCLLQMAQQSLHSIIRTAYTSLNDPNFLLLQFLDKMPAQIGILGIQMIWTRDAESALSQARHDKKMMSETNNRFLELLNTLIDQTTRDLTKIERIKFETLITIHVHQRDIFDILGPEEVQWLTRWILDLEVGKTTCIHTLMAALSEVEEPHREMRMNPKAITAAQMFGRLDVATNDWTDGIFSALWRKTLKLKPGDHVWLVLDGPVDSIWIENLNSVLDDNRTLTLANGDRLSMALAVKIIFEPHNIDNASPATVSRNGMVYMSSSGLDWSPIVAAWLRGRSAKEASVFHHLFEESFPVLYAWGAANLSYVMKVLQVNYVQQMLILLQGLVPTSTPTVTEAESTEEGGAPSPAPLEEDEEAKSEQDLCTKLSPEHLHRLYVFALVWGMGAFLELPGRVKFDLFLREKLATLLDLPSNAGDPQATVFDFYVNDEGGWEPWSSMVNTYSYPENSTPDYSSILVPIADNVRIDYLVNCIAKQEHAVLLIGESGSAKTVMMKAFMKKANPDHYLSRSFNFSSATSPYQFQKTIESYVEKRMGSTFGPPSGKKMVVFIDDINLPEINEWGDQFNEMVRGAGMDLVFFPDAMVHLVKISRIIRHPRGNVMLIGVGGSGKQSLTKLASFIAGYKTFQIALTRSYNVANFLEDIKLLYRSCGVQGKGTTFIFTDLDIKEEGFLEYLNNILSSGVISNLFTKDEQQEIISELTPIMKRENPKRTLTHELLMEYFLYRTCQNLHVAFCFSPVGEKFRNRALRFPALISGCTIDWFQPWPKDALVLVAKHFLADYEIECTPEVKGELVTALGSIQDIVSHTSQEYFQRYRRATHVTPKSYLNFIGGYKTIYQAKQRELGEGALRMDTGLAKLEEASQSVEELKKDLAVMEQELAVASQKAESVLTEVTERAMQAEIYKNQVMKVKEKAEALVASIAKEKNKAELKLEAAKPALEEAAAALNTIKPAHIATVRKLGRPPHLIMRIMDCVLILFQRKLHPVFPDAAAPCPKPSWAESLKMMASTTFLLQLQNYPKDVINNEMVDLLTPYFKMEDYNMDTAKRVCGDVAGLLSWTKAMAFFHSVNKEVLPLKANLAKQEARLKIAMDDLAKAEKELAEREAALNEVKAQYDNAVSEKQRLTDAANVCIRKMTSAKALINGLGGEKIRWTLQSKEFKEQLGRLVGDVVLATGFLSYCGPYNQSFRANLVSQWSNILETHHIPFTTSLNITNMLVESSTVSEWTLQGLPNDELSVQNALIVTKSSSYPLLVDPQNQGKMWIKNKESSNELQITSLNHKYFRTHLEDSLSLGRPLLIEDVGEELDPVIDNVLEKNFIKSGSIEKVVVGDKENDVMPGFMLYITTKLPNPAYSPEISAKTSIIDFTVTMLGLEDQLLGGASLDLNAVTPKPFRWILDFTWLNLVELTKLKVFASILTKIKNSEREWRVWYEKEKPEEDDIPCGYHKTLDVFRKLLLIRSWSPDRTLSQARRYVMDSLGPEYGESCILDLEATWAESEPRSPLICILSIGSDPSPQITALAKAKELVLRSVSMGQGQELHARRLIAEAMADGGWVLLQNIHLSLPFCSEAMDALIDTEVINDTFRLWMTTEVHQQFPIGLLQVLLRSVSMGQGQELHARRLIAEAMADGGWVLLQNIHLSLPFCSEAMDALIDTEVINDTFQGISWPTVCYMLGEVQYGGRVTDDFDKRLLTTFTQVWFCDILLRPGFEFYKGYKVPITRNLQTYVDYINGLPPTDTPEVFGLHSNADITYQINTAKGILDTILSVQPKEGGGGGGETRESVVYKLAEDMLEKLPKAYNAFEVIFLGYLFLKDKVHPGQESNPGHHLVYSTAIDDTPIALFVGRPLVVGADIFAHPVTGEVQQDAMIGVGNQFCVLPLVMEIVLIYHNKDELNDSPPEGVYVHGLFLEGASLDRRGGKLVESKPKVLYEQMPVIYIYAINTTAGKDPKLYECPIYRKPQRTDLKYVGSIDFETDNNPRHWTLRGVALLCDIK</sequence>
<dbReference type="InterPro" id="IPR043160">
    <property type="entry name" value="Dynein_C_barrel"/>
</dbReference>
<dbReference type="Gene3D" id="1.20.920.20">
    <property type="match status" value="1"/>
</dbReference>
<dbReference type="InterPro" id="IPR041228">
    <property type="entry name" value="Dynein_C"/>
</dbReference>
<keyword evidence="8" id="KW-0243">Dynein</keyword>
<dbReference type="GeneID" id="103514143"/>
<keyword evidence="11" id="KW-0505">Motor protein</keyword>
<evidence type="ECO:0000259" key="26">
    <source>
        <dbReference type="Pfam" id="PF25007"/>
    </source>
</evidence>
<dbReference type="PANTHER" id="PTHR46532:SF4">
    <property type="entry name" value="AAA+ ATPASE DOMAIN-CONTAINING PROTEIN"/>
    <property type="match status" value="1"/>
</dbReference>
<dbReference type="Pfam" id="PF17852">
    <property type="entry name" value="Dynein_AAA_lid"/>
    <property type="match status" value="1"/>
</dbReference>
<evidence type="ECO:0000259" key="20">
    <source>
        <dbReference type="Pfam" id="PF12777"/>
    </source>
</evidence>
<keyword evidence="27" id="KW-1185">Reference proteome</keyword>
<evidence type="ECO:0000256" key="6">
    <source>
        <dbReference type="ARBA" id="ARBA00022741"/>
    </source>
</evidence>
<keyword evidence="10" id="KW-0969">Cilium</keyword>
<dbReference type="Pfam" id="PF08385">
    <property type="entry name" value="DHC_N1"/>
    <property type="match status" value="1"/>
</dbReference>
<dbReference type="InterPro" id="IPR024743">
    <property type="entry name" value="Dynein_HC_stalk"/>
</dbReference>
<feature type="domain" description="Dynein heavy chain linker" evidence="19">
    <location>
        <begin position="1256"/>
        <end position="1660"/>
    </location>
</feature>
<dbReference type="PaxDb" id="121845-A0A3Q0J3D6"/>
<feature type="coiled-coil region" evidence="14">
    <location>
        <begin position="2497"/>
        <end position="2577"/>
    </location>
</feature>
<dbReference type="Pfam" id="PF25007">
    <property type="entry name" value="DYH2-5-8_CC"/>
    <property type="match status" value="1"/>
</dbReference>
<proteinExistence type="inferred from homology"/>
<dbReference type="STRING" id="121845.A0A3Q0J3D6"/>
<organism evidence="27 28">
    <name type="scientific">Diaphorina citri</name>
    <name type="common">Asian citrus psyllid</name>
    <dbReference type="NCBI Taxonomy" id="121845"/>
    <lineage>
        <taxon>Eukaryota</taxon>
        <taxon>Metazoa</taxon>
        <taxon>Ecdysozoa</taxon>
        <taxon>Arthropoda</taxon>
        <taxon>Hexapoda</taxon>
        <taxon>Insecta</taxon>
        <taxon>Pterygota</taxon>
        <taxon>Neoptera</taxon>
        <taxon>Paraneoptera</taxon>
        <taxon>Hemiptera</taxon>
        <taxon>Sternorrhyncha</taxon>
        <taxon>Psylloidea</taxon>
        <taxon>Psyllidae</taxon>
        <taxon>Diaphorininae</taxon>
        <taxon>Diaphorina</taxon>
    </lineage>
</organism>
<dbReference type="InterPro" id="IPR024317">
    <property type="entry name" value="Dynein_heavy_chain_D4_dom"/>
</dbReference>
<dbReference type="Pfam" id="PF08393">
    <property type="entry name" value="DHC_N2"/>
    <property type="match status" value="1"/>
</dbReference>
<keyword evidence="7" id="KW-0067">ATP-binding</keyword>
<dbReference type="InterPro" id="IPR027417">
    <property type="entry name" value="P-loop_NTPase"/>
</dbReference>
<evidence type="ECO:0000256" key="12">
    <source>
        <dbReference type="ARBA" id="ARBA00023212"/>
    </source>
</evidence>
<evidence type="ECO:0000256" key="13">
    <source>
        <dbReference type="ARBA" id="ARBA00023273"/>
    </source>
</evidence>
<dbReference type="GO" id="GO:0005858">
    <property type="term" value="C:axonemal dynein complex"/>
    <property type="evidence" value="ECO:0007669"/>
    <property type="project" value="TreeGrafter"/>
</dbReference>
<evidence type="ECO:0000313" key="28">
    <source>
        <dbReference type="RefSeq" id="XP_026682987.1"/>
    </source>
</evidence>
<reference evidence="28" key="1">
    <citation type="submission" date="2025-08" db="UniProtKB">
        <authorList>
            <consortium name="RefSeq"/>
        </authorList>
    </citation>
    <scope>IDENTIFICATION</scope>
</reference>
<dbReference type="InterPro" id="IPR042228">
    <property type="entry name" value="Dynein_linker_3"/>
</dbReference>
<dbReference type="InterPro" id="IPR035706">
    <property type="entry name" value="AAA_9"/>
</dbReference>
<dbReference type="FunFam" id="1.20.140.100:FF:000003">
    <property type="entry name" value="Dynein, axonemal, heavy chain 5"/>
    <property type="match status" value="1"/>
</dbReference>
<dbReference type="InterPro" id="IPR042219">
    <property type="entry name" value="AAA_lid_11_sf"/>
</dbReference>
<feature type="domain" description="Dynein heavy chain tail" evidence="18">
    <location>
        <begin position="229"/>
        <end position="757"/>
    </location>
</feature>
<dbReference type="Proteomes" id="UP000079169">
    <property type="component" value="Unplaced"/>
</dbReference>
<dbReference type="SUPFAM" id="SSF52540">
    <property type="entry name" value="P-loop containing nucleoside triphosphate hydrolases"/>
    <property type="match status" value="2"/>
</dbReference>
<dbReference type="GO" id="GO:0016887">
    <property type="term" value="F:ATP hydrolysis activity"/>
    <property type="evidence" value="ECO:0007669"/>
    <property type="project" value="InterPro"/>
</dbReference>
<evidence type="ECO:0000259" key="21">
    <source>
        <dbReference type="Pfam" id="PF12780"/>
    </source>
</evidence>
<keyword evidence="9 14" id="KW-0175">Coiled coil</keyword>
<dbReference type="FunFam" id="3.20.180.20:FF:000001">
    <property type="entry name" value="Dynein axonemal heavy chain 5"/>
    <property type="match status" value="1"/>
</dbReference>
<evidence type="ECO:0000256" key="14">
    <source>
        <dbReference type="SAM" id="Coils"/>
    </source>
</evidence>
<dbReference type="Pfam" id="PF12777">
    <property type="entry name" value="MT"/>
    <property type="match status" value="1"/>
</dbReference>
<gene>
    <name evidence="28" type="primary">LOC103514143</name>
</gene>
<comment type="similarity">
    <text evidence="2">Belongs to the dynein heavy chain family.</text>
</comment>
<feature type="region of interest" description="Disordered" evidence="15">
    <location>
        <begin position="1979"/>
        <end position="2009"/>
    </location>
</feature>
<dbReference type="InterPro" id="IPR011704">
    <property type="entry name" value="ATPase_dyneun-rel_AAA"/>
</dbReference>
<evidence type="ECO:0000313" key="27">
    <source>
        <dbReference type="Proteomes" id="UP000079169"/>
    </source>
</evidence>
<dbReference type="InterPro" id="IPR041466">
    <property type="entry name" value="Dynein_AAA5_ext"/>
</dbReference>
<dbReference type="FunFam" id="3.40.50.300:FF:000049">
    <property type="entry name" value="Dynein, axonemal, heavy chain 5"/>
    <property type="match status" value="1"/>
</dbReference>
<dbReference type="Gene3D" id="1.20.140.100">
    <property type="entry name" value="Dynein heavy chain, N-terminal domain 2"/>
    <property type="match status" value="1"/>
</dbReference>
<evidence type="ECO:0000259" key="24">
    <source>
        <dbReference type="Pfam" id="PF18198"/>
    </source>
</evidence>
<dbReference type="Gene3D" id="1.10.472.130">
    <property type="match status" value="1"/>
</dbReference>
<dbReference type="CTD" id="41171"/>
<dbReference type="Gene3D" id="3.10.490.20">
    <property type="match status" value="1"/>
</dbReference>
<dbReference type="FunFam" id="3.40.50.300:FF:002141">
    <property type="entry name" value="Dynein heavy chain"/>
    <property type="match status" value="1"/>
</dbReference>
<dbReference type="InterPro" id="IPR041658">
    <property type="entry name" value="AAA_lid_11"/>
</dbReference>
<evidence type="ECO:0000256" key="4">
    <source>
        <dbReference type="ARBA" id="ARBA00022701"/>
    </source>
</evidence>
<dbReference type="Gene3D" id="1.10.8.720">
    <property type="entry name" value="Region D6 of dynein motor"/>
    <property type="match status" value="1"/>
</dbReference>
<feature type="domain" description="Dynein heavy chain region D6 P-loop" evidence="16">
    <location>
        <begin position="3250"/>
        <end position="3295"/>
    </location>
</feature>
<dbReference type="FunFam" id="3.40.50.300:FF:000320">
    <property type="entry name" value="Dynein, axonemal, heavy chain 5"/>
    <property type="match status" value="1"/>
</dbReference>
<keyword evidence="4" id="KW-0493">Microtubule</keyword>
<dbReference type="GO" id="GO:0008569">
    <property type="term" value="F:minus-end-directed microtubule motor activity"/>
    <property type="evidence" value="ECO:0007669"/>
    <property type="project" value="InterPro"/>
</dbReference>
<dbReference type="GO" id="GO:0007018">
    <property type="term" value="P:microtubule-based movement"/>
    <property type="evidence" value="ECO:0007669"/>
    <property type="project" value="InterPro"/>
</dbReference>
<evidence type="ECO:0000256" key="15">
    <source>
        <dbReference type="SAM" id="MobiDB-lite"/>
    </source>
</evidence>
<evidence type="ECO:0000259" key="18">
    <source>
        <dbReference type="Pfam" id="PF08385"/>
    </source>
</evidence>
<dbReference type="InterPro" id="IPR026983">
    <property type="entry name" value="DHC"/>
</dbReference>
<keyword evidence="5" id="KW-0677">Repeat</keyword>
<dbReference type="GO" id="GO:0051959">
    <property type="term" value="F:dynein light intermediate chain binding"/>
    <property type="evidence" value="ECO:0007669"/>
    <property type="project" value="InterPro"/>
</dbReference>
<evidence type="ECO:0000256" key="2">
    <source>
        <dbReference type="ARBA" id="ARBA00008887"/>
    </source>
</evidence>
<evidence type="ECO:0000259" key="25">
    <source>
        <dbReference type="Pfam" id="PF18199"/>
    </source>
</evidence>
<evidence type="ECO:0000259" key="16">
    <source>
        <dbReference type="Pfam" id="PF03028"/>
    </source>
</evidence>
<dbReference type="Pfam" id="PF12781">
    <property type="entry name" value="AAA_9"/>
    <property type="match status" value="1"/>
</dbReference>
<name>A0A3Q0J3D6_DIACI</name>
<dbReference type="RefSeq" id="XP_026682987.1">
    <property type="nucleotide sequence ID" value="XM_026827186.1"/>
</dbReference>
<dbReference type="InterPro" id="IPR013602">
    <property type="entry name" value="Dynein_heavy_linker"/>
</dbReference>
<dbReference type="InterPro" id="IPR013594">
    <property type="entry name" value="Dynein_heavy_tail"/>
</dbReference>
<evidence type="ECO:0000256" key="9">
    <source>
        <dbReference type="ARBA" id="ARBA00023054"/>
    </source>
</evidence>